<dbReference type="InterPro" id="IPR003660">
    <property type="entry name" value="HAMP_dom"/>
</dbReference>
<keyword evidence="7 9" id="KW-0807">Transducer</keyword>
<evidence type="ECO:0000256" key="3">
    <source>
        <dbReference type="ARBA" id="ARBA00022500"/>
    </source>
</evidence>
<keyword evidence="4 11" id="KW-0812">Transmembrane</keyword>
<dbReference type="Pfam" id="PF02743">
    <property type="entry name" value="dCache_1"/>
    <property type="match status" value="1"/>
</dbReference>
<evidence type="ECO:0000313" key="14">
    <source>
        <dbReference type="EMBL" id="MBD8034266.1"/>
    </source>
</evidence>
<evidence type="ECO:0000313" key="15">
    <source>
        <dbReference type="Proteomes" id="UP000600565"/>
    </source>
</evidence>
<dbReference type="SMART" id="SM00304">
    <property type="entry name" value="HAMP"/>
    <property type="match status" value="2"/>
</dbReference>
<comment type="subcellular location">
    <subcellularLocation>
        <location evidence="1">Cell membrane</location>
        <topology evidence="1">Multi-pass membrane protein</topology>
    </subcellularLocation>
</comment>
<evidence type="ECO:0000256" key="9">
    <source>
        <dbReference type="PROSITE-ProRule" id="PRU00284"/>
    </source>
</evidence>
<dbReference type="RefSeq" id="WP_191704765.1">
    <property type="nucleotide sequence ID" value="NZ_JACSPW010000014.1"/>
</dbReference>
<dbReference type="Gene3D" id="6.10.340.10">
    <property type="match status" value="1"/>
</dbReference>
<feature type="transmembrane region" description="Helical" evidence="11">
    <location>
        <begin position="13"/>
        <end position="31"/>
    </location>
</feature>
<protein>
    <submittedName>
        <fullName evidence="14">Methyl-accepting chemotaxis protein</fullName>
    </submittedName>
</protein>
<evidence type="ECO:0000256" key="2">
    <source>
        <dbReference type="ARBA" id="ARBA00022475"/>
    </source>
</evidence>
<dbReference type="InterPro" id="IPR029151">
    <property type="entry name" value="Sensor-like_sf"/>
</dbReference>
<keyword evidence="6 11" id="KW-0472">Membrane</keyword>
<dbReference type="Gene3D" id="1.10.287.950">
    <property type="entry name" value="Methyl-accepting chemotaxis protein"/>
    <property type="match status" value="1"/>
</dbReference>
<evidence type="ECO:0000256" key="8">
    <source>
        <dbReference type="ARBA" id="ARBA00029447"/>
    </source>
</evidence>
<dbReference type="EMBL" id="JACSPW010000014">
    <property type="protein sequence ID" value="MBD8034266.1"/>
    <property type="molecule type" value="Genomic_DNA"/>
</dbReference>
<dbReference type="PANTHER" id="PTHR32089:SF112">
    <property type="entry name" value="LYSOZYME-LIKE PROTEIN-RELATED"/>
    <property type="match status" value="1"/>
</dbReference>
<keyword evidence="5 11" id="KW-1133">Transmembrane helix</keyword>
<dbReference type="Pfam" id="PF00672">
    <property type="entry name" value="HAMP"/>
    <property type="match status" value="1"/>
</dbReference>
<name>A0ABR8XQP0_9BACL</name>
<feature type="domain" description="HAMP" evidence="13">
    <location>
        <begin position="333"/>
        <end position="376"/>
    </location>
</feature>
<feature type="domain" description="Methyl-accepting transducer" evidence="12">
    <location>
        <begin position="395"/>
        <end position="659"/>
    </location>
</feature>
<sequence length="681" mass="75830">MNFFKNLTLKVKWMIYISCAIVLAVGVTVIFSQWNVRNILEDENRQTSADSAKNAVNQVSLGLLNYESAVLQLSQVIEAILTNEEKDYTQIDKITKTLHEQNNDYLAVYFMDFNTGKLHVTPEITYDWDVRDSQTFAKLNSNPNLQWMDIYLDTGVNKLMTSVIAPVFNNGELVGAVGFDIDFSTIGSIRESIETDTSSKLMIVDPNGLIVSSFIEDGDGKNINADNSGKVEGVSDLLKPDELATEFSWLLNDSNTNNQIEQFNWDGMDYSGEIQTIEKNNWKIVSVIDKGNFAEKLKEFTINGWISLIIGLVIGCLIAYFMSIKLILIFSNLKKVFERTAKGDFITRFETNSNDEIADLANHYNQMLDGVHRLVLQVNENTNAIRNSSNSLAIIAKENEQALNNVSTSIEEIAMNSSNQAEKMQDGSNALQVLADGIETIELQSQQMADDATEALIEAHTTIDKVDQLEETYTNLERAFQEVTIVATNLDDKTKSISQVTKLIAQITEQTNLLALNASIEAARAGEHGKGFAVVADEVRKLAENSKAATTNIQEIIKSILEDTEQLVQVMQQTNDISDNQKVAVDTVNNAIKQLSDTLENMKESITRTMDNVSTMQQQKNVVLSSMLVVHEMTTEVTAETQEIASSIEEQTSATTEVTIHATHLNEQVENLSDSVSKFKL</sequence>
<evidence type="ECO:0000256" key="5">
    <source>
        <dbReference type="ARBA" id="ARBA00022989"/>
    </source>
</evidence>
<accession>A0ABR8XQP0</accession>
<dbReference type="SUPFAM" id="SSF58104">
    <property type="entry name" value="Methyl-accepting chemotaxis protein (MCP) signaling domain"/>
    <property type="match status" value="1"/>
</dbReference>
<proteinExistence type="inferred from homology"/>
<evidence type="ECO:0000259" key="12">
    <source>
        <dbReference type="PROSITE" id="PS50111"/>
    </source>
</evidence>
<evidence type="ECO:0000256" key="11">
    <source>
        <dbReference type="SAM" id="Phobius"/>
    </source>
</evidence>
<evidence type="ECO:0000259" key="13">
    <source>
        <dbReference type="PROSITE" id="PS50885"/>
    </source>
</evidence>
<keyword evidence="10" id="KW-0175">Coiled coil</keyword>
<comment type="similarity">
    <text evidence="8">Belongs to the methyl-accepting chemotaxis (MCP) protein family.</text>
</comment>
<reference evidence="14 15" key="1">
    <citation type="submission" date="2020-08" db="EMBL/GenBank/DDBJ databases">
        <title>A Genomic Blueprint of the Chicken Gut Microbiome.</title>
        <authorList>
            <person name="Gilroy R."/>
            <person name="Ravi A."/>
            <person name="Getino M."/>
            <person name="Pursley I."/>
            <person name="Horton D.L."/>
            <person name="Alikhan N.-F."/>
            <person name="Baker D."/>
            <person name="Gharbi K."/>
            <person name="Hall N."/>
            <person name="Watson M."/>
            <person name="Adriaenssens E.M."/>
            <person name="Foster-Nyarko E."/>
            <person name="Jarju S."/>
            <person name="Secka A."/>
            <person name="Antonio M."/>
            <person name="Oren A."/>
            <person name="Chaudhuri R."/>
            <person name="La Ragione R.M."/>
            <person name="Hildebrand F."/>
            <person name="Pallen M.J."/>
        </authorList>
    </citation>
    <scope>NUCLEOTIDE SEQUENCE [LARGE SCALE GENOMIC DNA]</scope>
    <source>
        <strain evidence="14 15">Sa1YVA6</strain>
    </source>
</reference>
<evidence type="ECO:0000256" key="1">
    <source>
        <dbReference type="ARBA" id="ARBA00004651"/>
    </source>
</evidence>
<keyword evidence="15" id="KW-1185">Reference proteome</keyword>
<dbReference type="InterPro" id="IPR033479">
    <property type="entry name" value="dCache_1"/>
</dbReference>
<dbReference type="Proteomes" id="UP000600565">
    <property type="component" value="Unassembled WGS sequence"/>
</dbReference>
<feature type="transmembrane region" description="Helical" evidence="11">
    <location>
        <begin position="305"/>
        <end position="330"/>
    </location>
</feature>
<keyword evidence="3" id="KW-0145">Chemotaxis</keyword>
<dbReference type="SMART" id="SM00283">
    <property type="entry name" value="MA"/>
    <property type="match status" value="1"/>
</dbReference>
<dbReference type="PROSITE" id="PS50885">
    <property type="entry name" value="HAMP"/>
    <property type="match status" value="1"/>
</dbReference>
<organism evidence="14 15">
    <name type="scientific">Solibacillus merdavium</name>
    <dbReference type="NCBI Taxonomy" id="2762218"/>
    <lineage>
        <taxon>Bacteria</taxon>
        <taxon>Bacillati</taxon>
        <taxon>Bacillota</taxon>
        <taxon>Bacilli</taxon>
        <taxon>Bacillales</taxon>
        <taxon>Caryophanaceae</taxon>
        <taxon>Solibacillus</taxon>
    </lineage>
</organism>
<comment type="caution">
    <text evidence="14">The sequence shown here is derived from an EMBL/GenBank/DDBJ whole genome shotgun (WGS) entry which is preliminary data.</text>
</comment>
<evidence type="ECO:0000256" key="10">
    <source>
        <dbReference type="SAM" id="Coils"/>
    </source>
</evidence>
<dbReference type="Pfam" id="PF00015">
    <property type="entry name" value="MCPsignal"/>
    <property type="match status" value="1"/>
</dbReference>
<dbReference type="PANTHER" id="PTHR32089">
    <property type="entry name" value="METHYL-ACCEPTING CHEMOTAXIS PROTEIN MCPB"/>
    <property type="match status" value="1"/>
</dbReference>
<feature type="coiled-coil region" evidence="10">
    <location>
        <begin position="459"/>
        <end position="486"/>
    </location>
</feature>
<keyword evidence="2" id="KW-1003">Cell membrane</keyword>
<dbReference type="Gene3D" id="3.30.450.20">
    <property type="entry name" value="PAS domain"/>
    <property type="match status" value="2"/>
</dbReference>
<dbReference type="SUPFAM" id="SSF103190">
    <property type="entry name" value="Sensory domain-like"/>
    <property type="match status" value="1"/>
</dbReference>
<gene>
    <name evidence="14" type="ORF">H9632_14435</name>
</gene>
<evidence type="ECO:0000256" key="4">
    <source>
        <dbReference type="ARBA" id="ARBA00022692"/>
    </source>
</evidence>
<dbReference type="CDD" id="cd12913">
    <property type="entry name" value="PDC1_MCP_like"/>
    <property type="match status" value="1"/>
</dbReference>
<evidence type="ECO:0000256" key="7">
    <source>
        <dbReference type="ARBA" id="ARBA00023224"/>
    </source>
</evidence>
<dbReference type="InterPro" id="IPR004089">
    <property type="entry name" value="MCPsignal_dom"/>
</dbReference>
<feature type="coiled-coil region" evidence="10">
    <location>
        <begin position="585"/>
        <end position="619"/>
    </location>
</feature>
<dbReference type="CDD" id="cd06225">
    <property type="entry name" value="HAMP"/>
    <property type="match status" value="1"/>
</dbReference>
<evidence type="ECO:0000256" key="6">
    <source>
        <dbReference type="ARBA" id="ARBA00023136"/>
    </source>
</evidence>
<dbReference type="PROSITE" id="PS50111">
    <property type="entry name" value="CHEMOTAXIS_TRANSDUC_2"/>
    <property type="match status" value="1"/>
</dbReference>